<gene>
    <name evidence="2" type="ORF">Acr_00g0047010</name>
</gene>
<name>A0A7J0DJL2_9ERIC</name>
<dbReference type="AlphaFoldDB" id="A0A7J0DJL2"/>
<proteinExistence type="predicted"/>
<keyword evidence="3" id="KW-1185">Reference proteome</keyword>
<dbReference type="OrthoDB" id="2272416at2759"/>
<evidence type="ECO:0000313" key="2">
    <source>
        <dbReference type="EMBL" id="GFS36622.1"/>
    </source>
</evidence>
<sequence length="266" mass="30067">MPPRRGRGRRGAAEPEDRVDRIERILEGLVQVVHDVHNNNNHDDAPQQPAMPMPGAGAMPRTTIKQFQQLRPPTFYGTPDPMAAESWLLGIERVFKVLLCTDEQKVVFATFMFEGAALIWWHLKKPLEPLWLWPRFLEARRFEAGLRWNIKNKVEILRLPTHQEVLHAALIIEESLNEMSQFRENRKKRIGGNVSRGQSSKRQSSGSSSGNSSAQQRNIVSQGSSRSNELADMSNLSEESIGVSVAWEVEVVMGVAKKGTRLEIVQ</sequence>
<comment type="caution">
    <text evidence="2">The sequence shown here is derived from an EMBL/GenBank/DDBJ whole genome shotgun (WGS) entry which is preliminary data.</text>
</comment>
<feature type="compositionally biased region" description="Polar residues" evidence="1">
    <location>
        <begin position="218"/>
        <end position="230"/>
    </location>
</feature>
<organism evidence="2 3">
    <name type="scientific">Actinidia rufa</name>
    <dbReference type="NCBI Taxonomy" id="165716"/>
    <lineage>
        <taxon>Eukaryota</taxon>
        <taxon>Viridiplantae</taxon>
        <taxon>Streptophyta</taxon>
        <taxon>Embryophyta</taxon>
        <taxon>Tracheophyta</taxon>
        <taxon>Spermatophyta</taxon>
        <taxon>Magnoliopsida</taxon>
        <taxon>eudicotyledons</taxon>
        <taxon>Gunneridae</taxon>
        <taxon>Pentapetalae</taxon>
        <taxon>asterids</taxon>
        <taxon>Ericales</taxon>
        <taxon>Actinidiaceae</taxon>
        <taxon>Actinidia</taxon>
    </lineage>
</organism>
<protein>
    <submittedName>
        <fullName evidence="2">Uncharacterized protein</fullName>
    </submittedName>
</protein>
<feature type="region of interest" description="Disordered" evidence="1">
    <location>
        <begin position="188"/>
        <end position="230"/>
    </location>
</feature>
<feature type="compositionally biased region" description="Low complexity" evidence="1">
    <location>
        <begin position="195"/>
        <end position="217"/>
    </location>
</feature>
<dbReference type="Proteomes" id="UP000585474">
    <property type="component" value="Unassembled WGS sequence"/>
</dbReference>
<reference evidence="3" key="1">
    <citation type="submission" date="2019-07" db="EMBL/GenBank/DDBJ databases">
        <title>De Novo Assembly of kiwifruit Actinidia rufa.</title>
        <authorList>
            <person name="Sugita-Konishi S."/>
            <person name="Sato K."/>
            <person name="Mori E."/>
            <person name="Abe Y."/>
            <person name="Kisaki G."/>
            <person name="Hamano K."/>
            <person name="Suezawa K."/>
            <person name="Otani M."/>
            <person name="Fukuda T."/>
            <person name="Manabe T."/>
            <person name="Gomi K."/>
            <person name="Tabuchi M."/>
            <person name="Akimitsu K."/>
            <person name="Kataoka I."/>
        </authorList>
    </citation>
    <scope>NUCLEOTIDE SEQUENCE [LARGE SCALE GENOMIC DNA]</scope>
    <source>
        <strain evidence="3">cv. Fuchu</strain>
    </source>
</reference>
<evidence type="ECO:0000256" key="1">
    <source>
        <dbReference type="SAM" id="MobiDB-lite"/>
    </source>
</evidence>
<accession>A0A7J0DJL2</accession>
<dbReference type="EMBL" id="BJWL01000257">
    <property type="protein sequence ID" value="GFS36622.1"/>
    <property type="molecule type" value="Genomic_DNA"/>
</dbReference>
<evidence type="ECO:0000313" key="3">
    <source>
        <dbReference type="Proteomes" id="UP000585474"/>
    </source>
</evidence>